<dbReference type="AlphaFoldDB" id="A0AAW6TR78"/>
<dbReference type="Gene3D" id="3.90.180.10">
    <property type="entry name" value="Medium-chain alcohol dehydrogenases, catalytic domain"/>
    <property type="match status" value="2"/>
</dbReference>
<dbReference type="InterPro" id="IPR013154">
    <property type="entry name" value="ADH-like_N"/>
</dbReference>
<keyword evidence="1" id="KW-0560">Oxidoreductase</keyword>
<reference evidence="3" key="1">
    <citation type="submission" date="2023-05" db="EMBL/GenBank/DDBJ databases">
        <title>Anaerotaeda fermentans gen. nov., sp. nov., a novel anaerobic planctomycete of the new family within the order Sedimentisphaerales isolated from Taman Peninsula, Russia.</title>
        <authorList>
            <person name="Khomyakova M.A."/>
            <person name="Merkel A.Y."/>
            <person name="Slobodkin A.I."/>
        </authorList>
    </citation>
    <scope>NUCLEOTIDE SEQUENCE</scope>
    <source>
        <strain evidence="3">M17dextr</strain>
    </source>
</reference>
<dbReference type="InterPro" id="IPR011032">
    <property type="entry name" value="GroES-like_sf"/>
</dbReference>
<dbReference type="PANTHER" id="PTHR43401:SF2">
    <property type="entry name" value="L-THREONINE 3-DEHYDROGENASE"/>
    <property type="match status" value="1"/>
</dbReference>
<dbReference type="GO" id="GO:0016491">
    <property type="term" value="F:oxidoreductase activity"/>
    <property type="evidence" value="ECO:0007669"/>
    <property type="project" value="UniProtKB-KW"/>
</dbReference>
<proteinExistence type="predicted"/>
<sequence>MTSIPASQWAVQLVGPDQLVLNQSKEVFRPGPHQILAKVEVVGLCFSDLKLLKQFTGHVRKGPVVSGIEPNALTQIASYVPNDKATVPGHETVVRIVEAGPGVTRHKPGERYLVQTDYRWLKTASSNAAFGYNFEGALQEYVLMDERAITSPDGESMLIPTGDDRSGSAIALVEPWACVEDAYASKERTTLKAGGQMLIVVETDLPEGRLGNLFKRYGTPAQITWVSKSGPPANLPAPVVRAREHDDVDDAAFDDVVYFGSNAGTVEELFAKVAANGILNIVLCGDRFSRPVVTMVGRVHYGGIRIVGTTDTDPAGSMKTIPKTGEIRHGDRINVVGAGGPMGMMHVIRNLCQGVEGVSVYAGDVDDNRLAMLTKIAQPLAESNGLEYVPYNAKQPPSDEEFGYSVLMAPIPELVAAAVQDAAQHGIVNIFAGIPANVTGKIDLNAYIEKRLYFIGTSGSTLDDMKRMLAKVESNRLDTNVSVAAVCGLAGALDGIRAVEDRSIAGKIVVYPACRDLPLLRLEELATKLPSVAACLKDGLWTLEAERKLLETCG</sequence>
<protein>
    <submittedName>
        <fullName evidence="3">Alcohol dehydrogenase catalytic domain-containing protein</fullName>
    </submittedName>
</protein>
<evidence type="ECO:0000313" key="3">
    <source>
        <dbReference type="EMBL" id="MDI6448065.1"/>
    </source>
</evidence>
<name>A0AAW6TR78_9BACT</name>
<dbReference type="Pfam" id="PF08240">
    <property type="entry name" value="ADH_N"/>
    <property type="match status" value="1"/>
</dbReference>
<dbReference type="RefSeq" id="WP_349243475.1">
    <property type="nucleotide sequence ID" value="NZ_JASCXX010000003.1"/>
</dbReference>
<dbReference type="InterPro" id="IPR036291">
    <property type="entry name" value="NAD(P)-bd_dom_sf"/>
</dbReference>
<accession>A0AAW6TR78</accession>
<dbReference type="InterPro" id="IPR050129">
    <property type="entry name" value="Zn_alcohol_dh"/>
</dbReference>
<feature type="domain" description="Alcohol dehydrogenase-like N-terminal" evidence="2">
    <location>
        <begin position="31"/>
        <end position="149"/>
    </location>
</feature>
<dbReference type="PANTHER" id="PTHR43401">
    <property type="entry name" value="L-THREONINE 3-DEHYDROGENASE"/>
    <property type="match status" value="1"/>
</dbReference>
<dbReference type="Proteomes" id="UP001431776">
    <property type="component" value="Unassembled WGS sequence"/>
</dbReference>
<comment type="caution">
    <text evidence="3">The sequence shown here is derived from an EMBL/GenBank/DDBJ whole genome shotgun (WGS) entry which is preliminary data.</text>
</comment>
<evidence type="ECO:0000313" key="4">
    <source>
        <dbReference type="Proteomes" id="UP001431776"/>
    </source>
</evidence>
<gene>
    <name evidence="3" type="ORF">QJ522_03320</name>
</gene>
<dbReference type="SUPFAM" id="SSF51735">
    <property type="entry name" value="NAD(P)-binding Rossmann-fold domains"/>
    <property type="match status" value="1"/>
</dbReference>
<dbReference type="SUPFAM" id="SSF50129">
    <property type="entry name" value="GroES-like"/>
    <property type="match status" value="1"/>
</dbReference>
<evidence type="ECO:0000259" key="2">
    <source>
        <dbReference type="Pfam" id="PF08240"/>
    </source>
</evidence>
<keyword evidence="4" id="KW-1185">Reference proteome</keyword>
<organism evidence="3 4">
    <name type="scientific">Anaerobaca lacustris</name>
    <dbReference type="NCBI Taxonomy" id="3044600"/>
    <lineage>
        <taxon>Bacteria</taxon>
        <taxon>Pseudomonadati</taxon>
        <taxon>Planctomycetota</taxon>
        <taxon>Phycisphaerae</taxon>
        <taxon>Sedimentisphaerales</taxon>
        <taxon>Anaerobacaceae</taxon>
        <taxon>Anaerobaca</taxon>
    </lineage>
</organism>
<dbReference type="EMBL" id="JASCXX010000003">
    <property type="protein sequence ID" value="MDI6448065.1"/>
    <property type="molecule type" value="Genomic_DNA"/>
</dbReference>
<evidence type="ECO:0000256" key="1">
    <source>
        <dbReference type="ARBA" id="ARBA00023002"/>
    </source>
</evidence>